<organism evidence="2 3">
    <name type="scientific">Helicobacter aurati</name>
    <dbReference type="NCBI Taxonomy" id="137778"/>
    <lineage>
        <taxon>Bacteria</taxon>
        <taxon>Pseudomonadati</taxon>
        <taxon>Campylobacterota</taxon>
        <taxon>Epsilonproteobacteria</taxon>
        <taxon>Campylobacterales</taxon>
        <taxon>Helicobacteraceae</taxon>
        <taxon>Helicobacter</taxon>
    </lineage>
</organism>
<sequence length="89" mass="9841">MIRKKITVTTKAIASATRSQNRFPQAPQKIGSTSTAKTSKTSVRKKKIIAELIPSLRAVKNAEPKILKETYKQKQRKAKQSFSAALVAD</sequence>
<feature type="region of interest" description="Disordered" evidence="1">
    <location>
        <begin position="17"/>
        <end position="40"/>
    </location>
</feature>
<dbReference type="Proteomes" id="UP000256424">
    <property type="component" value="Unassembled WGS sequence"/>
</dbReference>
<keyword evidence="3" id="KW-1185">Reference proteome</keyword>
<proteinExistence type="predicted"/>
<dbReference type="EMBL" id="NXLW01000007">
    <property type="protein sequence ID" value="RDU72421.1"/>
    <property type="molecule type" value="Genomic_DNA"/>
</dbReference>
<dbReference type="RefSeq" id="WP_104762801.1">
    <property type="nucleotide sequence ID" value="NZ_FZPM01000009.1"/>
</dbReference>
<dbReference type="AlphaFoldDB" id="A0A3D8J6I0"/>
<evidence type="ECO:0000256" key="1">
    <source>
        <dbReference type="SAM" id="MobiDB-lite"/>
    </source>
</evidence>
<protein>
    <submittedName>
        <fullName evidence="2">Uncharacterized protein</fullName>
    </submittedName>
</protein>
<name>A0A3D8J6I0_9HELI</name>
<reference evidence="2 3" key="1">
    <citation type="submission" date="2018-04" db="EMBL/GenBank/DDBJ databases">
        <title>Novel Campyloabacter and Helicobacter Species and Strains.</title>
        <authorList>
            <person name="Mannion A.J."/>
            <person name="Shen Z."/>
            <person name="Fox J.G."/>
        </authorList>
    </citation>
    <scope>NUCLEOTIDE SEQUENCE [LARGE SCALE GENOMIC DNA]</scope>
    <source>
        <strain evidence="2 3">MIT 97-5075</strain>
    </source>
</reference>
<feature type="compositionally biased region" description="Low complexity" evidence="1">
    <location>
        <begin position="29"/>
        <end position="40"/>
    </location>
</feature>
<comment type="caution">
    <text evidence="2">The sequence shown here is derived from an EMBL/GenBank/DDBJ whole genome shotgun (WGS) entry which is preliminary data.</text>
</comment>
<accession>A0A3D8J6I0</accession>
<gene>
    <name evidence="2" type="ORF">CQA66_05005</name>
</gene>
<evidence type="ECO:0000313" key="2">
    <source>
        <dbReference type="EMBL" id="RDU72421.1"/>
    </source>
</evidence>
<evidence type="ECO:0000313" key="3">
    <source>
        <dbReference type="Proteomes" id="UP000256424"/>
    </source>
</evidence>